<dbReference type="RefSeq" id="WP_201083869.1">
    <property type="nucleotide sequence ID" value="NZ_CP067424.1"/>
</dbReference>
<gene>
    <name evidence="1" type="ORF">IGS68_34705</name>
</gene>
<evidence type="ECO:0000313" key="1">
    <source>
        <dbReference type="EMBL" id="QQP93997.1"/>
    </source>
</evidence>
<dbReference type="Proteomes" id="UP000595197">
    <property type="component" value="Plasmid pTT6-4"/>
</dbReference>
<name>A0ABX7BI30_9PROT</name>
<proteinExistence type="predicted"/>
<reference evidence="1" key="1">
    <citation type="submission" date="2021-02" db="EMBL/GenBank/DDBJ databases">
        <title>Skermanella TT6 skin isolate.</title>
        <authorList>
            <person name="Lee K."/>
            <person name="Ganzorig M."/>
        </authorList>
    </citation>
    <scope>NUCLEOTIDE SEQUENCE</scope>
    <source>
        <strain evidence="1">TT6</strain>
    </source>
</reference>
<evidence type="ECO:0000313" key="2">
    <source>
        <dbReference type="Proteomes" id="UP000595197"/>
    </source>
</evidence>
<organism evidence="1 2">
    <name type="scientific">Skermanella cutis</name>
    <dbReference type="NCBI Taxonomy" id="2775420"/>
    <lineage>
        <taxon>Bacteria</taxon>
        <taxon>Pseudomonadati</taxon>
        <taxon>Pseudomonadota</taxon>
        <taxon>Alphaproteobacteria</taxon>
        <taxon>Rhodospirillales</taxon>
        <taxon>Azospirillaceae</taxon>
        <taxon>Skermanella</taxon>
    </lineage>
</organism>
<dbReference type="EMBL" id="CP067424">
    <property type="protein sequence ID" value="QQP93997.1"/>
    <property type="molecule type" value="Genomic_DNA"/>
</dbReference>
<sequence>MSAIRLDIPTMILVASFDRRDPSLMRTRWADESVYPMILLVVRLRSELEDHQ</sequence>
<keyword evidence="1" id="KW-0614">Plasmid</keyword>
<keyword evidence="2" id="KW-1185">Reference proteome</keyword>
<geneLocation type="plasmid" evidence="1 2">
    <name>pTT6-4</name>
</geneLocation>
<accession>A0ABX7BI30</accession>
<protein>
    <submittedName>
        <fullName evidence="1">Uncharacterized protein</fullName>
    </submittedName>
</protein>